<feature type="non-terminal residue" evidence="3">
    <location>
        <position position="1"/>
    </location>
</feature>
<feature type="domain" description="Rab-GAP TBC" evidence="2">
    <location>
        <begin position="131"/>
        <end position="421"/>
    </location>
</feature>
<dbReference type="Gene3D" id="1.10.8.270">
    <property type="entry name" value="putative rabgap domain of human tbc1 domain family member 14 like domains"/>
    <property type="match status" value="1"/>
</dbReference>
<name>A0ABN7W5H5_GIGMA</name>
<dbReference type="InterPro" id="IPR035969">
    <property type="entry name" value="Rab-GAP_TBC_sf"/>
</dbReference>
<feature type="region of interest" description="Disordered" evidence="1">
    <location>
        <begin position="31"/>
        <end position="59"/>
    </location>
</feature>
<dbReference type="InterPro" id="IPR000195">
    <property type="entry name" value="Rab-GAP-TBC_dom"/>
</dbReference>
<comment type="caution">
    <text evidence="3">The sequence shown here is derived from an EMBL/GenBank/DDBJ whole genome shotgun (WGS) entry which is preliminary data.</text>
</comment>
<evidence type="ECO:0000256" key="1">
    <source>
        <dbReference type="SAM" id="MobiDB-lite"/>
    </source>
</evidence>
<reference evidence="3 4" key="1">
    <citation type="submission" date="2021-06" db="EMBL/GenBank/DDBJ databases">
        <authorList>
            <person name="Kallberg Y."/>
            <person name="Tangrot J."/>
            <person name="Rosling A."/>
        </authorList>
    </citation>
    <scope>NUCLEOTIDE SEQUENCE [LARGE SCALE GENOMIC DNA]</scope>
    <source>
        <strain evidence="3 4">120-4 pot B 10/14</strain>
    </source>
</reference>
<accession>A0ABN7W5H5</accession>
<dbReference type="Proteomes" id="UP000789901">
    <property type="component" value="Unassembled WGS sequence"/>
</dbReference>
<sequence>ATKLVIGAQYSYGEMSAANTVEVIGNTQTHSSNQATRDLHHKDPSNPTQKSSQPKNKEVPELFSTQSISVEKSIGIKAEIAGLVQDPMNSINSLKSSVSDANRNSRINKFKDVLQSPNVDLAALRQLSWKGIPDELRPMAWQLLLGYLPCNSDRRVATLARKRKEYEDSVSQAYARGVAGLDQTIWHQIHIDVPRTNPGIALYQYETTQQSLERILYVWAIRHPASGYVQGINDIVTPFFTVFLSAYIDGDPETYDPSLLPKEVLNVIEADSFWCLSKLLDGIQDNYTFAQPGIQRQISTLKELIKRIDAISNTSPGGGPRIHSVCLPVDELFANAGDVSQEYYSNAEDSDGFSEFHLYVCAAFLVKWSGKLRSMDFQGIMMFLQSLPTSNWNYEDIELLLSEAYYWKSLFHNAPNHLSRA</sequence>
<evidence type="ECO:0000313" key="3">
    <source>
        <dbReference type="EMBL" id="CAG8817023.1"/>
    </source>
</evidence>
<proteinExistence type="predicted"/>
<dbReference type="Pfam" id="PF00566">
    <property type="entry name" value="RabGAP-TBC"/>
    <property type="match status" value="1"/>
</dbReference>
<dbReference type="Gene3D" id="1.10.472.80">
    <property type="entry name" value="Ypt/Rab-GAP domain of gyp1p, domain 3"/>
    <property type="match status" value="1"/>
</dbReference>
<keyword evidence="4" id="KW-1185">Reference proteome</keyword>
<dbReference type="SUPFAM" id="SSF47923">
    <property type="entry name" value="Ypt/Rab-GAP domain of gyp1p"/>
    <property type="match status" value="2"/>
</dbReference>
<organism evidence="3 4">
    <name type="scientific">Gigaspora margarita</name>
    <dbReference type="NCBI Taxonomy" id="4874"/>
    <lineage>
        <taxon>Eukaryota</taxon>
        <taxon>Fungi</taxon>
        <taxon>Fungi incertae sedis</taxon>
        <taxon>Mucoromycota</taxon>
        <taxon>Glomeromycotina</taxon>
        <taxon>Glomeromycetes</taxon>
        <taxon>Diversisporales</taxon>
        <taxon>Gigasporaceae</taxon>
        <taxon>Gigaspora</taxon>
    </lineage>
</organism>
<dbReference type="PANTHER" id="PTHR22957">
    <property type="entry name" value="TBC1 DOMAIN FAMILY MEMBER GTPASE-ACTIVATING PROTEIN"/>
    <property type="match status" value="1"/>
</dbReference>
<evidence type="ECO:0000313" key="4">
    <source>
        <dbReference type="Proteomes" id="UP000789901"/>
    </source>
</evidence>
<gene>
    <name evidence="3" type="ORF">GMARGA_LOCUS26696</name>
</gene>
<evidence type="ECO:0000259" key="2">
    <source>
        <dbReference type="PROSITE" id="PS50086"/>
    </source>
</evidence>
<feature type="compositionally biased region" description="Polar residues" evidence="1">
    <location>
        <begin position="45"/>
        <end position="54"/>
    </location>
</feature>
<dbReference type="SMART" id="SM00164">
    <property type="entry name" value="TBC"/>
    <property type="match status" value="1"/>
</dbReference>
<dbReference type="Gene3D" id="1.10.10.750">
    <property type="entry name" value="Ypt/Rab-GAP domain of gyp1p, domain 1"/>
    <property type="match status" value="1"/>
</dbReference>
<dbReference type="PANTHER" id="PTHR22957:SF26">
    <property type="entry name" value="LD44506P"/>
    <property type="match status" value="1"/>
</dbReference>
<dbReference type="EMBL" id="CAJVQB010031538">
    <property type="protein sequence ID" value="CAG8817023.1"/>
    <property type="molecule type" value="Genomic_DNA"/>
</dbReference>
<protein>
    <submittedName>
        <fullName evidence="3">10337_t:CDS:1</fullName>
    </submittedName>
</protein>
<dbReference type="PROSITE" id="PS50086">
    <property type="entry name" value="TBC_RABGAP"/>
    <property type="match status" value="1"/>
</dbReference>